<evidence type="ECO:0000313" key="2">
    <source>
        <dbReference type="Proteomes" id="UP000076874"/>
    </source>
</evidence>
<organism evidence="1 2">
    <name type="scientific">Niveomyces insectorum RCEF 264</name>
    <dbReference type="NCBI Taxonomy" id="1081102"/>
    <lineage>
        <taxon>Eukaryota</taxon>
        <taxon>Fungi</taxon>
        <taxon>Dikarya</taxon>
        <taxon>Ascomycota</taxon>
        <taxon>Pezizomycotina</taxon>
        <taxon>Sordariomycetes</taxon>
        <taxon>Hypocreomycetidae</taxon>
        <taxon>Hypocreales</taxon>
        <taxon>Cordycipitaceae</taxon>
        <taxon>Niveomyces</taxon>
    </lineage>
</organism>
<reference evidence="1 2" key="1">
    <citation type="journal article" date="2016" name="Genome Biol. Evol.">
        <title>Divergent and convergent evolution of fungal pathogenicity.</title>
        <authorList>
            <person name="Shang Y."/>
            <person name="Xiao G."/>
            <person name="Zheng P."/>
            <person name="Cen K."/>
            <person name="Zhan S."/>
            <person name="Wang C."/>
        </authorList>
    </citation>
    <scope>NUCLEOTIDE SEQUENCE [LARGE SCALE GENOMIC DNA]</scope>
    <source>
        <strain evidence="1 2">RCEF 264</strain>
    </source>
</reference>
<sequence length="202" mass="22303">MQAYQVKQGEDAYWGLDAFCLFCARLRVSRFKAFSRHRKPPRLPFCNGAFRPLPVRAHPRARAPAHAYSPCPTCPPPHRRRPARTTPSVAAFVGAVARAGNHRYELTQAGLLQPGCADAADAALRTAWANGVAQEPRPVSYGTHHRRNRAVSESSYFSRVVDFLLAMEQAATNTGSLSRQFAVILQHHPAESVQHSHNASTL</sequence>
<comment type="caution">
    <text evidence="1">The sequence shown here is derived from an EMBL/GenBank/DDBJ whole genome shotgun (WGS) entry which is preliminary data.</text>
</comment>
<dbReference type="AlphaFoldDB" id="A0A167XPJ9"/>
<name>A0A167XPJ9_9HYPO</name>
<protein>
    <submittedName>
        <fullName evidence="1">Uncharacterized protein</fullName>
    </submittedName>
</protein>
<keyword evidence="2" id="KW-1185">Reference proteome</keyword>
<evidence type="ECO:0000313" key="1">
    <source>
        <dbReference type="EMBL" id="OAA65227.1"/>
    </source>
</evidence>
<proteinExistence type="predicted"/>
<accession>A0A167XPJ9</accession>
<dbReference type="EMBL" id="AZHD01000003">
    <property type="protein sequence ID" value="OAA65227.1"/>
    <property type="molecule type" value="Genomic_DNA"/>
</dbReference>
<gene>
    <name evidence="1" type="ORF">SPI_02014</name>
</gene>
<dbReference type="Proteomes" id="UP000076874">
    <property type="component" value="Unassembled WGS sequence"/>
</dbReference>